<dbReference type="RefSeq" id="WP_169560843.1">
    <property type="nucleotide sequence ID" value="NZ_BSNF01000006.1"/>
</dbReference>
<gene>
    <name evidence="2" type="ORF">GCM10007924_19210</name>
</gene>
<evidence type="ECO:0008006" key="4">
    <source>
        <dbReference type="Google" id="ProtNLM"/>
    </source>
</evidence>
<comment type="caution">
    <text evidence="2">The sequence shown here is derived from an EMBL/GenBank/DDBJ whole genome shotgun (WGS) entry which is preliminary data.</text>
</comment>
<keyword evidence="3" id="KW-1185">Reference proteome</keyword>
<feature type="compositionally biased region" description="Low complexity" evidence="1">
    <location>
        <begin position="105"/>
        <end position="128"/>
    </location>
</feature>
<dbReference type="InterPro" id="IPR021070">
    <property type="entry name" value="Killing_trait_RebB"/>
</dbReference>
<reference evidence="2" key="2">
    <citation type="submission" date="2023-01" db="EMBL/GenBank/DDBJ databases">
        <title>Draft genome sequence of Sneathiella chinensis strain NBRC 103408.</title>
        <authorList>
            <person name="Sun Q."/>
            <person name="Mori K."/>
        </authorList>
    </citation>
    <scope>NUCLEOTIDE SEQUENCE</scope>
    <source>
        <strain evidence="2">NBRC 103408</strain>
    </source>
</reference>
<protein>
    <recommendedName>
        <fullName evidence="4">Killing trait domain-containing protein</fullName>
    </recommendedName>
</protein>
<dbReference type="Proteomes" id="UP001161409">
    <property type="component" value="Unassembled WGS sequence"/>
</dbReference>
<sequence>MTKTYSNPVTESVVALNELVLGCAPSSAMATMYLSVAHAAGMGAQNNIATQQNLNILNTAAVSAAAGNILWEGMTDQVNKLTMTDRLKNWEQLVAIISGEKTAPASGEQEGTGEEGAATAGTDSAEGA</sequence>
<dbReference type="Pfam" id="PF11747">
    <property type="entry name" value="RebB"/>
    <property type="match status" value="1"/>
</dbReference>
<evidence type="ECO:0000256" key="1">
    <source>
        <dbReference type="SAM" id="MobiDB-lite"/>
    </source>
</evidence>
<feature type="region of interest" description="Disordered" evidence="1">
    <location>
        <begin position="100"/>
        <end position="128"/>
    </location>
</feature>
<evidence type="ECO:0000313" key="3">
    <source>
        <dbReference type="Proteomes" id="UP001161409"/>
    </source>
</evidence>
<accession>A0ABQ5U697</accession>
<name>A0ABQ5U697_9PROT</name>
<organism evidence="2 3">
    <name type="scientific">Sneathiella chinensis</name>
    <dbReference type="NCBI Taxonomy" id="349750"/>
    <lineage>
        <taxon>Bacteria</taxon>
        <taxon>Pseudomonadati</taxon>
        <taxon>Pseudomonadota</taxon>
        <taxon>Alphaproteobacteria</taxon>
        <taxon>Sneathiellales</taxon>
        <taxon>Sneathiellaceae</taxon>
        <taxon>Sneathiella</taxon>
    </lineage>
</organism>
<dbReference type="EMBL" id="BSNF01000006">
    <property type="protein sequence ID" value="GLQ06700.1"/>
    <property type="molecule type" value="Genomic_DNA"/>
</dbReference>
<evidence type="ECO:0000313" key="2">
    <source>
        <dbReference type="EMBL" id="GLQ06700.1"/>
    </source>
</evidence>
<proteinExistence type="predicted"/>
<reference evidence="2" key="1">
    <citation type="journal article" date="2014" name="Int. J. Syst. Evol. Microbiol.">
        <title>Complete genome of a new Firmicutes species belonging to the dominant human colonic microbiota ('Ruminococcus bicirculans') reveals two chromosomes and a selective capacity to utilize plant glucans.</title>
        <authorList>
            <consortium name="NISC Comparative Sequencing Program"/>
            <person name="Wegmann U."/>
            <person name="Louis P."/>
            <person name="Goesmann A."/>
            <person name="Henrissat B."/>
            <person name="Duncan S.H."/>
            <person name="Flint H.J."/>
        </authorList>
    </citation>
    <scope>NUCLEOTIDE SEQUENCE</scope>
    <source>
        <strain evidence="2">NBRC 103408</strain>
    </source>
</reference>